<dbReference type="Proteomes" id="UP000295805">
    <property type="component" value="Unassembled WGS sequence"/>
</dbReference>
<comment type="pathway">
    <text evidence="1 11">Glycerolipid metabolism; triacylglycerol biosynthesis.</text>
</comment>
<evidence type="ECO:0000256" key="8">
    <source>
        <dbReference type="ARBA" id="ARBA00023098"/>
    </source>
</evidence>
<dbReference type="GO" id="GO:0006071">
    <property type="term" value="P:glycerol metabolic process"/>
    <property type="evidence" value="ECO:0007669"/>
    <property type="project" value="UniProtKB-KW"/>
</dbReference>
<evidence type="ECO:0000256" key="6">
    <source>
        <dbReference type="ARBA" id="ARBA00022679"/>
    </source>
</evidence>
<feature type="domain" description="O-acyltransferase WSD1 C-terminal" evidence="14">
    <location>
        <begin position="330"/>
        <end position="480"/>
    </location>
</feature>
<dbReference type="InterPro" id="IPR009721">
    <property type="entry name" value="O-acyltransferase_WSD1_C"/>
</dbReference>
<dbReference type="GO" id="GO:0001666">
    <property type="term" value="P:response to hypoxia"/>
    <property type="evidence" value="ECO:0007669"/>
    <property type="project" value="TreeGrafter"/>
</dbReference>
<reference evidence="15 16" key="1">
    <citation type="submission" date="2019-03" db="EMBL/GenBank/DDBJ databases">
        <title>Root nodule microbial communities of legume samples collected from USA, Mexico and Botswana.</title>
        <authorList>
            <person name="Hirsch A."/>
        </authorList>
    </citation>
    <scope>NUCLEOTIDE SEQUENCE [LARGE SCALE GENOMIC DNA]</scope>
    <source>
        <strain evidence="15 16">55</strain>
    </source>
</reference>
<evidence type="ECO:0000256" key="1">
    <source>
        <dbReference type="ARBA" id="ARBA00004771"/>
    </source>
</evidence>
<evidence type="ECO:0000259" key="13">
    <source>
        <dbReference type="Pfam" id="PF03007"/>
    </source>
</evidence>
<accession>A0A4R3ZTW4</accession>
<dbReference type="NCBIfam" id="TIGR02946">
    <property type="entry name" value="acyl_WS_DGAT"/>
    <property type="match status" value="1"/>
</dbReference>
<name>A0A4R3ZTW4_9ACTN</name>
<dbReference type="GO" id="GO:0019432">
    <property type="term" value="P:triglyceride biosynthetic process"/>
    <property type="evidence" value="ECO:0007669"/>
    <property type="project" value="UniProtKB-UniPathway"/>
</dbReference>
<protein>
    <recommendedName>
        <fullName evidence="4 11">Diacylglycerol O-acyltransferase</fullName>
        <ecNumber evidence="4 11">2.3.1.20</ecNumber>
    </recommendedName>
</protein>
<comment type="similarity">
    <text evidence="3 11">Belongs to the long-chain O-acyltransferase family.</text>
</comment>
<dbReference type="GeneID" id="89529839"/>
<evidence type="ECO:0000256" key="12">
    <source>
        <dbReference type="SAM" id="MobiDB-lite"/>
    </source>
</evidence>
<dbReference type="GO" id="GO:0051701">
    <property type="term" value="P:biological process involved in interaction with host"/>
    <property type="evidence" value="ECO:0007669"/>
    <property type="project" value="TreeGrafter"/>
</dbReference>
<dbReference type="InterPro" id="IPR004255">
    <property type="entry name" value="O-acyltransferase_WSD1_N"/>
</dbReference>
<keyword evidence="8 11" id="KW-0443">Lipid metabolism</keyword>
<feature type="domain" description="O-acyltransferase WSD1-like N-terminal" evidence="13">
    <location>
        <begin position="244"/>
        <end position="289"/>
    </location>
</feature>
<proteinExistence type="inferred from homology"/>
<keyword evidence="6 11" id="KW-0808">Transferase</keyword>
<keyword evidence="7 11" id="KW-0319">Glycerol metabolism</keyword>
<dbReference type="PANTHER" id="PTHR31650">
    <property type="entry name" value="O-ACYLTRANSFERASE (WSD1-LIKE) FAMILY PROTEIN"/>
    <property type="match status" value="1"/>
</dbReference>
<dbReference type="PANTHER" id="PTHR31650:SF1">
    <property type="entry name" value="WAX ESTER SYNTHASE_DIACYLGLYCEROL ACYLTRANSFERASE 4-RELATED"/>
    <property type="match status" value="1"/>
</dbReference>
<organism evidence="15 16">
    <name type="scientific">Dietzia cinnamea</name>
    <dbReference type="NCBI Taxonomy" id="321318"/>
    <lineage>
        <taxon>Bacteria</taxon>
        <taxon>Bacillati</taxon>
        <taxon>Actinomycetota</taxon>
        <taxon>Actinomycetes</taxon>
        <taxon>Mycobacteriales</taxon>
        <taxon>Dietziaceae</taxon>
        <taxon>Dietzia</taxon>
    </lineage>
</organism>
<evidence type="ECO:0000256" key="3">
    <source>
        <dbReference type="ARBA" id="ARBA00009587"/>
    </source>
</evidence>
<dbReference type="AlphaFoldDB" id="A0A4R3ZTW4"/>
<dbReference type="InterPro" id="IPR014292">
    <property type="entry name" value="Acyl_transf_WS/DGAT"/>
</dbReference>
<feature type="compositionally biased region" description="Acidic residues" evidence="12">
    <location>
        <begin position="220"/>
        <end position="236"/>
    </location>
</feature>
<sequence>MERMTGFDASLLYLETAQQPLVVGAVLFIDVSDLEVAYSFGRLRTELGRRIKELPELRRKIYDSPLNLGHPAWVEEYDLDVSAHVRRVDVDEPGDERAVFEMCGTLGSRPLDRTRPLWEMWILEGLAEPDTVAVYFRAHHAVLDGANGADILLKLSRAGQPDSPRDLDMVRVEAGSGNPIRLLAGGLWDFAVRRPLTLARLIPEVLTLPLALHTPPSTETPDEPAPDDDSPEDGNEDLVVVPRAAPFTAPRTRFNATITPHRAVWGTSLDLDEIAEVKDAFGVTVNDVYLTAVGGGLRRYLRAHDDLPDPSLIAVVPVSTRDADGARGHNRVTVLFASLGTDIADPLDRLRAISARTSRGKKQTRNGMRPDLIQDVAELAPASTLQLLMRIYGDFHLADLHPVVHNLVVSNIPGPDEELDFLGGRVTRMYPLGPLMHGSGLSVTAMSVDGQLDVGINACEHLVPDPDLVATGIREAMDHLLELTREQAPRR</sequence>
<evidence type="ECO:0000313" key="15">
    <source>
        <dbReference type="EMBL" id="TCW23770.1"/>
    </source>
</evidence>
<dbReference type="EC" id="2.3.1.20" evidence="4 11"/>
<dbReference type="InterPro" id="IPR045034">
    <property type="entry name" value="O-acyltransferase_WSD1-like"/>
</dbReference>
<dbReference type="GO" id="GO:0004144">
    <property type="term" value="F:diacylglycerol O-acyltransferase activity"/>
    <property type="evidence" value="ECO:0007669"/>
    <property type="project" value="UniProtKB-EC"/>
</dbReference>
<dbReference type="SUPFAM" id="SSF52777">
    <property type="entry name" value="CoA-dependent acyltransferases"/>
    <property type="match status" value="1"/>
</dbReference>
<evidence type="ECO:0000256" key="7">
    <source>
        <dbReference type="ARBA" id="ARBA00022798"/>
    </source>
</evidence>
<evidence type="ECO:0000313" key="16">
    <source>
        <dbReference type="Proteomes" id="UP000295805"/>
    </source>
</evidence>
<comment type="pathway">
    <text evidence="2">Lipid metabolism.</text>
</comment>
<keyword evidence="5 11" id="KW-0444">Lipid biosynthesis</keyword>
<dbReference type="UniPathway" id="UPA00282"/>
<evidence type="ECO:0000256" key="10">
    <source>
        <dbReference type="ARBA" id="ARBA00048109"/>
    </source>
</evidence>
<dbReference type="EMBL" id="SMCX01000010">
    <property type="protein sequence ID" value="TCW23770.1"/>
    <property type="molecule type" value="Genomic_DNA"/>
</dbReference>
<evidence type="ECO:0000256" key="5">
    <source>
        <dbReference type="ARBA" id="ARBA00022516"/>
    </source>
</evidence>
<keyword evidence="9 11" id="KW-0012">Acyltransferase</keyword>
<evidence type="ECO:0000256" key="4">
    <source>
        <dbReference type="ARBA" id="ARBA00013244"/>
    </source>
</evidence>
<comment type="caution">
    <text evidence="15">The sequence shown here is derived from an EMBL/GenBank/DDBJ whole genome shotgun (WGS) entry which is preliminary data.</text>
</comment>
<comment type="catalytic activity">
    <reaction evidence="10 11">
        <text>an acyl-CoA + a 1,2-diacyl-sn-glycerol = a triacyl-sn-glycerol + CoA</text>
        <dbReference type="Rhea" id="RHEA:10868"/>
        <dbReference type="ChEBI" id="CHEBI:17815"/>
        <dbReference type="ChEBI" id="CHEBI:57287"/>
        <dbReference type="ChEBI" id="CHEBI:58342"/>
        <dbReference type="ChEBI" id="CHEBI:64615"/>
        <dbReference type="EC" id="2.3.1.20"/>
    </reaction>
</comment>
<evidence type="ECO:0000259" key="14">
    <source>
        <dbReference type="Pfam" id="PF06974"/>
    </source>
</evidence>
<dbReference type="RefSeq" id="WP_061229086.1">
    <property type="nucleotide sequence ID" value="NZ_CP143053.1"/>
</dbReference>
<dbReference type="GO" id="GO:0071731">
    <property type="term" value="P:response to nitric oxide"/>
    <property type="evidence" value="ECO:0007669"/>
    <property type="project" value="TreeGrafter"/>
</dbReference>
<evidence type="ECO:0000256" key="9">
    <source>
        <dbReference type="ARBA" id="ARBA00023315"/>
    </source>
</evidence>
<evidence type="ECO:0000256" key="2">
    <source>
        <dbReference type="ARBA" id="ARBA00005189"/>
    </source>
</evidence>
<dbReference type="Pfam" id="PF06974">
    <property type="entry name" value="WS_DGAT_C"/>
    <property type="match status" value="1"/>
</dbReference>
<feature type="region of interest" description="Disordered" evidence="12">
    <location>
        <begin position="212"/>
        <end position="236"/>
    </location>
</feature>
<gene>
    <name evidence="15" type="ORF">EDD19_11065</name>
</gene>
<dbReference type="GO" id="GO:0005886">
    <property type="term" value="C:plasma membrane"/>
    <property type="evidence" value="ECO:0007669"/>
    <property type="project" value="TreeGrafter"/>
</dbReference>
<feature type="domain" description="O-acyltransferase WSD1-like N-terminal" evidence="13">
    <location>
        <begin position="4"/>
        <end position="167"/>
    </location>
</feature>
<evidence type="ECO:0000256" key="11">
    <source>
        <dbReference type="RuleBase" id="RU361241"/>
    </source>
</evidence>
<dbReference type="Pfam" id="PF03007">
    <property type="entry name" value="WS_DGAT_cat"/>
    <property type="match status" value="2"/>
</dbReference>